<gene>
    <name evidence="1" type="ORF">HMPREF9303_0738</name>
</gene>
<keyword evidence="2" id="KW-1185">Reference proteome</keyword>
<dbReference type="EMBL" id="AEXO01000081">
    <property type="protein sequence ID" value="EGC85986.1"/>
    <property type="molecule type" value="Genomic_DNA"/>
</dbReference>
<organism evidence="1 2">
    <name type="scientific">Prevotella denticola CRIS 18C-A</name>
    <dbReference type="NCBI Taxonomy" id="944557"/>
    <lineage>
        <taxon>Bacteria</taxon>
        <taxon>Pseudomonadati</taxon>
        <taxon>Bacteroidota</taxon>
        <taxon>Bacteroidia</taxon>
        <taxon>Bacteroidales</taxon>
        <taxon>Prevotellaceae</taxon>
        <taxon>Prevotella</taxon>
    </lineage>
</organism>
<evidence type="ECO:0000313" key="1">
    <source>
        <dbReference type="EMBL" id="EGC85986.1"/>
    </source>
</evidence>
<accession>F0H870</accession>
<evidence type="ECO:0000313" key="2">
    <source>
        <dbReference type="Proteomes" id="UP000003155"/>
    </source>
</evidence>
<proteinExistence type="predicted"/>
<reference evidence="1 2" key="1">
    <citation type="submission" date="2011-02" db="EMBL/GenBank/DDBJ databases">
        <authorList>
            <person name="Durkin A.S."/>
            <person name="Madupu R."/>
            <person name="Torralba M."/>
            <person name="Gillis M."/>
            <person name="Methe B."/>
            <person name="Sutton G."/>
            <person name="Nelson K.E."/>
        </authorList>
    </citation>
    <scope>NUCLEOTIDE SEQUENCE [LARGE SCALE GENOMIC DNA]</scope>
    <source>
        <strain evidence="1 2">CRIS 18C-A</strain>
    </source>
</reference>
<dbReference type="AlphaFoldDB" id="F0H870"/>
<dbReference type="Proteomes" id="UP000003155">
    <property type="component" value="Unassembled WGS sequence"/>
</dbReference>
<protein>
    <submittedName>
        <fullName evidence="1">Uncharacterized protein</fullName>
    </submittedName>
</protein>
<name>F0H870_9BACT</name>
<sequence length="39" mass="4090">MLSGSLLFPIFALFIALWGLPLPLPPPLMQQTGAVPGQG</sequence>
<comment type="caution">
    <text evidence="1">The sequence shown here is derived from an EMBL/GenBank/DDBJ whole genome shotgun (WGS) entry which is preliminary data.</text>
</comment>